<protein>
    <recommendedName>
        <fullName evidence="3">Glycosyl hydrolases family 2 sugar binding domain-containing protein</fullName>
    </recommendedName>
</protein>
<evidence type="ECO:0000313" key="2">
    <source>
        <dbReference type="Proteomes" id="UP000309676"/>
    </source>
</evidence>
<dbReference type="Proteomes" id="UP000309676">
    <property type="component" value="Unassembled WGS sequence"/>
</dbReference>
<sequence>MTIRKRKPSLLKPGPRAKRKRIPVAKIMSIYQRRLRLHNAMPVKNVSVSQRNIRIGTGEDWTNAIEVTRNPAWVEVNNADYVWSDRNPTGDFAVVSRRFRIPRGDIERGSLFLSVDNYAVVLINGRIVVYDNPEANAAFFNPGRTFNVRRLLRNGRNDIVIIAFNLGGARSDANPAGVAARLDIRVDD</sequence>
<dbReference type="Gene3D" id="2.60.120.260">
    <property type="entry name" value="Galactose-binding domain-like"/>
    <property type="match status" value="1"/>
</dbReference>
<keyword evidence="2" id="KW-1185">Reference proteome</keyword>
<dbReference type="AlphaFoldDB" id="A0A5R9G6V6"/>
<proteinExistence type="predicted"/>
<dbReference type="EMBL" id="VCIW01000017">
    <property type="protein sequence ID" value="TLS50096.1"/>
    <property type="molecule type" value="Genomic_DNA"/>
</dbReference>
<gene>
    <name evidence="1" type="ORF">FE782_22455</name>
</gene>
<organism evidence="1 2">
    <name type="scientific">Paenibacillus antri</name>
    <dbReference type="NCBI Taxonomy" id="2582848"/>
    <lineage>
        <taxon>Bacteria</taxon>
        <taxon>Bacillati</taxon>
        <taxon>Bacillota</taxon>
        <taxon>Bacilli</taxon>
        <taxon>Bacillales</taxon>
        <taxon>Paenibacillaceae</taxon>
        <taxon>Paenibacillus</taxon>
    </lineage>
</organism>
<evidence type="ECO:0000313" key="1">
    <source>
        <dbReference type="EMBL" id="TLS50096.1"/>
    </source>
</evidence>
<accession>A0A5R9G6V6</accession>
<name>A0A5R9G6V6_9BACL</name>
<comment type="caution">
    <text evidence="1">The sequence shown here is derived from an EMBL/GenBank/DDBJ whole genome shotgun (WGS) entry which is preliminary data.</text>
</comment>
<dbReference type="OrthoDB" id="2586947at2"/>
<evidence type="ECO:0008006" key="3">
    <source>
        <dbReference type="Google" id="ProtNLM"/>
    </source>
</evidence>
<reference evidence="1 2" key="1">
    <citation type="submission" date="2019-05" db="EMBL/GenBank/DDBJ databases">
        <authorList>
            <person name="Narsing Rao M.P."/>
            <person name="Li W.J."/>
        </authorList>
    </citation>
    <scope>NUCLEOTIDE SEQUENCE [LARGE SCALE GENOMIC DNA]</scope>
    <source>
        <strain evidence="1 2">SYSU_K30003</strain>
    </source>
</reference>
<dbReference type="RefSeq" id="WP_138196580.1">
    <property type="nucleotide sequence ID" value="NZ_VCIW01000017.1"/>
</dbReference>